<feature type="compositionally biased region" description="Basic and acidic residues" evidence="15">
    <location>
        <begin position="29"/>
        <end position="39"/>
    </location>
</feature>
<feature type="short sequence motif" description="TonB C-terminal box" evidence="13">
    <location>
        <begin position="887"/>
        <end position="904"/>
    </location>
</feature>
<dbReference type="PANTHER" id="PTHR32552:SF81">
    <property type="entry name" value="TONB-DEPENDENT OUTER MEMBRANE RECEPTOR"/>
    <property type="match status" value="1"/>
</dbReference>
<dbReference type="PROSITE" id="PS52016">
    <property type="entry name" value="TONB_DEPENDENT_REC_3"/>
    <property type="match status" value="1"/>
</dbReference>
<evidence type="ECO:0000256" key="8">
    <source>
        <dbReference type="ARBA" id="ARBA00023065"/>
    </source>
</evidence>
<dbReference type="InterPro" id="IPR000531">
    <property type="entry name" value="Beta-barrel_TonB"/>
</dbReference>
<dbReference type="Pfam" id="PF00593">
    <property type="entry name" value="TonB_dep_Rec_b-barrel"/>
    <property type="match status" value="1"/>
</dbReference>
<keyword evidence="6 16" id="KW-0732">Signal</keyword>
<evidence type="ECO:0000256" key="2">
    <source>
        <dbReference type="ARBA" id="ARBA00022448"/>
    </source>
</evidence>
<name>A0ABX9A0X9_9SPHN</name>
<dbReference type="InterPro" id="IPR039426">
    <property type="entry name" value="TonB-dep_rcpt-like"/>
</dbReference>
<feature type="signal peptide" evidence="16">
    <location>
        <begin position="1"/>
        <end position="27"/>
    </location>
</feature>
<feature type="domain" description="TonB-dependent receptor plug" evidence="18">
    <location>
        <begin position="74"/>
        <end position="182"/>
    </location>
</feature>
<dbReference type="SUPFAM" id="SSF56935">
    <property type="entry name" value="Porins"/>
    <property type="match status" value="1"/>
</dbReference>
<dbReference type="Gene3D" id="2.40.170.20">
    <property type="entry name" value="TonB-dependent receptor, beta-barrel domain"/>
    <property type="match status" value="2"/>
</dbReference>
<evidence type="ECO:0000256" key="6">
    <source>
        <dbReference type="ARBA" id="ARBA00022729"/>
    </source>
</evidence>
<evidence type="ECO:0000313" key="19">
    <source>
        <dbReference type="EMBL" id="QZD94900.1"/>
    </source>
</evidence>
<keyword evidence="3 12" id="KW-1134">Transmembrane beta strand</keyword>
<evidence type="ECO:0000256" key="11">
    <source>
        <dbReference type="ARBA" id="ARBA00023237"/>
    </source>
</evidence>
<evidence type="ECO:0000256" key="13">
    <source>
        <dbReference type="PROSITE-ProRule" id="PRU10144"/>
    </source>
</evidence>
<keyword evidence="19" id="KW-0675">Receptor</keyword>
<keyword evidence="2 12" id="KW-0813">Transport</keyword>
<evidence type="ECO:0000256" key="15">
    <source>
        <dbReference type="SAM" id="MobiDB-lite"/>
    </source>
</evidence>
<dbReference type="PROSITE" id="PS01156">
    <property type="entry name" value="TONB_DEPENDENT_REC_2"/>
    <property type="match status" value="1"/>
</dbReference>
<feature type="region of interest" description="Disordered" evidence="15">
    <location>
        <begin position="27"/>
        <end position="60"/>
    </location>
</feature>
<evidence type="ECO:0000259" key="17">
    <source>
        <dbReference type="Pfam" id="PF00593"/>
    </source>
</evidence>
<dbReference type="EMBL" id="CP081294">
    <property type="protein sequence ID" value="QZD94900.1"/>
    <property type="molecule type" value="Genomic_DNA"/>
</dbReference>
<proteinExistence type="inferred from homology"/>
<keyword evidence="8" id="KW-0406">Ion transport</keyword>
<evidence type="ECO:0000256" key="12">
    <source>
        <dbReference type="PROSITE-ProRule" id="PRU01360"/>
    </source>
</evidence>
<keyword evidence="5 12" id="KW-0812">Transmembrane</keyword>
<dbReference type="Proteomes" id="UP000824321">
    <property type="component" value="Chromosome"/>
</dbReference>
<sequence>MNFKNTSLRAVLLTGAAAFALPTAAYAQDQDKDKDKDKAQAQAQASVADTAEEQAESPDPNVIIVTATKRAKTLQEVPVAVSVTTAETIERAQIRDLKDLQTQVPSLRVNQLQSSANTNFLIRGFGNGANNAGIEPSVGVFVDGVYRSRTASQITDLPDVQRIEVLRGPQSTLFGKNASAGVISIVTKEPEFEFGGLAEVSYGNYNSIVGKGLVTGPISDSIAFSLAGGINKRDGYLEDQGTGNDVNNRDRWFGRGQLLFDAGGPLTVRLIADYDKVDENCCGVVNLQQSAATGAIFALGGAVNDPADRFEDEVYTNFDSSNDIENKGISGQIDYELGAFTLTSITAYRESDLITDQDSDFTTADLIGRNFADVGIDTFTQELRISGEIGDRLSVLLGGYYFDESIDQSNEILFGQDFREYANILIGGPITSPPNDFAVQSIEGTLSALNGQDYTGQFFAAGQGLIEAYTLKNEALSIFGQLDFEVTDGLVLTLGANYTDDSKEITTNVNSTDVFSGIDLISSGQTAIFSTLLGTAGVNPADPAQVAAFAGANPALFAQFQAIAAYNATLSPDAALIDPNPLNVGGNPFIPLQGLQFLPPFLNVPNVVEDGKTNDDDWSWTARLAYDISPTLNIYASYATGFKASSFNLSRDSRPLQSDLAAIQAAGIAPVNLSTGSRFAGPEETEVIELGLKGQWDYAAGNLTIFRQKIDGFQSNIFTGTGFALANAGLQETFGIEFDGNVRPTDWLTLNAAFTYLDPEYVEFPNSSIGDLSGRPVAGISQYAMSIGGQINKEVNSAGDRVIFNTNFYYEAPVQVADGLPGFFDGVNQETAFAAARPFRREVNELSASLTYAFDMGLEVSVWGRNLLDDRYITTIFDSVAQTFSISGYTNQPRTYGAAVKFKF</sequence>
<feature type="domain" description="TonB-dependent receptor-like beta-barrel" evidence="17">
    <location>
        <begin position="609"/>
        <end position="867"/>
    </location>
</feature>
<reference evidence="19 20" key="1">
    <citation type="submission" date="2021-08" db="EMBL/GenBank/DDBJ databases">
        <title>Comparative Genomics Analysis of the Genus Qipengyuania Reveals Extensive Genetic Diversity and Metabolic Versatility, Including the Description of Fifteen Novel Species.</title>
        <authorList>
            <person name="Liu Y."/>
        </authorList>
    </citation>
    <scope>NUCLEOTIDE SEQUENCE [LARGE SCALE GENOMIC DNA]</scope>
    <source>
        <strain evidence="19 20">1NDH1</strain>
    </source>
</reference>
<comment type="subcellular location">
    <subcellularLocation>
        <location evidence="1 12">Cell outer membrane</location>
        <topology evidence="1 12">Multi-pass membrane protein</topology>
    </subcellularLocation>
</comment>
<evidence type="ECO:0000256" key="14">
    <source>
        <dbReference type="RuleBase" id="RU003357"/>
    </source>
</evidence>
<evidence type="ECO:0000259" key="18">
    <source>
        <dbReference type="Pfam" id="PF07715"/>
    </source>
</evidence>
<feature type="chain" id="PRO_5045816588" evidence="16">
    <location>
        <begin position="28"/>
        <end position="904"/>
    </location>
</feature>
<comment type="similarity">
    <text evidence="12 14">Belongs to the TonB-dependent receptor family.</text>
</comment>
<keyword evidence="4" id="KW-0410">Iron transport</keyword>
<evidence type="ECO:0000256" key="9">
    <source>
        <dbReference type="ARBA" id="ARBA00023077"/>
    </source>
</evidence>
<evidence type="ECO:0000256" key="1">
    <source>
        <dbReference type="ARBA" id="ARBA00004571"/>
    </source>
</evidence>
<evidence type="ECO:0000256" key="7">
    <source>
        <dbReference type="ARBA" id="ARBA00023004"/>
    </source>
</evidence>
<dbReference type="InterPro" id="IPR036942">
    <property type="entry name" value="Beta-barrel_TonB_sf"/>
</dbReference>
<dbReference type="InterPro" id="IPR010917">
    <property type="entry name" value="TonB_rcpt_CS"/>
</dbReference>
<evidence type="ECO:0000256" key="16">
    <source>
        <dbReference type="SAM" id="SignalP"/>
    </source>
</evidence>
<keyword evidence="20" id="KW-1185">Reference proteome</keyword>
<evidence type="ECO:0000256" key="5">
    <source>
        <dbReference type="ARBA" id="ARBA00022692"/>
    </source>
</evidence>
<dbReference type="InterPro" id="IPR012910">
    <property type="entry name" value="Plug_dom"/>
</dbReference>
<evidence type="ECO:0000256" key="4">
    <source>
        <dbReference type="ARBA" id="ARBA00022496"/>
    </source>
</evidence>
<evidence type="ECO:0000313" key="20">
    <source>
        <dbReference type="Proteomes" id="UP000824321"/>
    </source>
</evidence>
<evidence type="ECO:0000256" key="3">
    <source>
        <dbReference type="ARBA" id="ARBA00022452"/>
    </source>
</evidence>
<keyword evidence="10 12" id="KW-0472">Membrane</keyword>
<organism evidence="19 20">
    <name type="scientific">Qipengyuania gelatinilytica</name>
    <dbReference type="NCBI Taxonomy" id="2867231"/>
    <lineage>
        <taxon>Bacteria</taxon>
        <taxon>Pseudomonadati</taxon>
        <taxon>Pseudomonadota</taxon>
        <taxon>Alphaproteobacteria</taxon>
        <taxon>Sphingomonadales</taxon>
        <taxon>Erythrobacteraceae</taxon>
        <taxon>Qipengyuania</taxon>
    </lineage>
</organism>
<dbReference type="Pfam" id="PF07715">
    <property type="entry name" value="Plug"/>
    <property type="match status" value="1"/>
</dbReference>
<dbReference type="RefSeq" id="WP_221430643.1">
    <property type="nucleotide sequence ID" value="NZ_CP081294.1"/>
</dbReference>
<keyword evidence="11 12" id="KW-0998">Cell outer membrane</keyword>
<protein>
    <submittedName>
        <fullName evidence="19">TonB-dependent receptor</fullName>
    </submittedName>
</protein>
<keyword evidence="9 14" id="KW-0798">TonB box</keyword>
<dbReference type="PANTHER" id="PTHR32552">
    <property type="entry name" value="FERRICHROME IRON RECEPTOR-RELATED"/>
    <property type="match status" value="1"/>
</dbReference>
<evidence type="ECO:0000256" key="10">
    <source>
        <dbReference type="ARBA" id="ARBA00023136"/>
    </source>
</evidence>
<accession>A0ABX9A0X9</accession>
<gene>
    <name evidence="19" type="ORF">K3136_12580</name>
</gene>
<keyword evidence="7" id="KW-0408">Iron</keyword>